<dbReference type="AlphaFoldDB" id="A0ABD0VK19"/>
<reference evidence="1 2" key="1">
    <citation type="journal article" date="2024" name="Plant Biotechnol. J.">
        <title>Dendrobium thyrsiflorum genome and its molecular insights into genes involved in important horticultural traits.</title>
        <authorList>
            <person name="Chen B."/>
            <person name="Wang J.Y."/>
            <person name="Zheng P.J."/>
            <person name="Li K.L."/>
            <person name="Liang Y.M."/>
            <person name="Chen X.F."/>
            <person name="Zhang C."/>
            <person name="Zhao X."/>
            <person name="He X."/>
            <person name="Zhang G.Q."/>
            <person name="Liu Z.J."/>
            <person name="Xu Q."/>
        </authorList>
    </citation>
    <scope>NUCLEOTIDE SEQUENCE [LARGE SCALE GENOMIC DNA]</scope>
    <source>
        <strain evidence="1">GZMU011</strain>
    </source>
</reference>
<protein>
    <submittedName>
        <fullName evidence="1">Uncharacterized protein</fullName>
    </submittedName>
</protein>
<gene>
    <name evidence="1" type="ORF">M5K25_003655</name>
</gene>
<keyword evidence="2" id="KW-1185">Reference proteome</keyword>
<comment type="caution">
    <text evidence="1">The sequence shown here is derived from an EMBL/GenBank/DDBJ whole genome shotgun (WGS) entry which is preliminary data.</text>
</comment>
<name>A0ABD0VK19_DENTH</name>
<evidence type="ECO:0000313" key="1">
    <source>
        <dbReference type="EMBL" id="KAL0925334.1"/>
    </source>
</evidence>
<dbReference type="EMBL" id="JANQDX010000004">
    <property type="protein sequence ID" value="KAL0925334.1"/>
    <property type="molecule type" value="Genomic_DNA"/>
</dbReference>
<evidence type="ECO:0000313" key="2">
    <source>
        <dbReference type="Proteomes" id="UP001552299"/>
    </source>
</evidence>
<proteinExistence type="predicted"/>
<sequence>MEVCESMSALDKDVSDCGNVVMNNLVLEPGIGAILNAGVNTQEPISSVKLNSHSGTRDFFDNATASDQRAVFGAAIVKMETTKPKNPWQRPEHIQIVQAKENIAISKDGVMVDLYMEAVNENIQLLDRVVVGRILGKRLPYFVLSSEIKFQWGRFGEYQLSTIRQDCFVCIFSSLEARDVVLCGGP</sequence>
<organism evidence="1 2">
    <name type="scientific">Dendrobium thyrsiflorum</name>
    <name type="common">Pinecone-like raceme dendrobium</name>
    <name type="synonym">Orchid</name>
    <dbReference type="NCBI Taxonomy" id="117978"/>
    <lineage>
        <taxon>Eukaryota</taxon>
        <taxon>Viridiplantae</taxon>
        <taxon>Streptophyta</taxon>
        <taxon>Embryophyta</taxon>
        <taxon>Tracheophyta</taxon>
        <taxon>Spermatophyta</taxon>
        <taxon>Magnoliopsida</taxon>
        <taxon>Liliopsida</taxon>
        <taxon>Asparagales</taxon>
        <taxon>Orchidaceae</taxon>
        <taxon>Epidendroideae</taxon>
        <taxon>Malaxideae</taxon>
        <taxon>Dendrobiinae</taxon>
        <taxon>Dendrobium</taxon>
    </lineage>
</organism>
<dbReference type="Proteomes" id="UP001552299">
    <property type="component" value="Unassembled WGS sequence"/>
</dbReference>
<accession>A0ABD0VK19</accession>